<dbReference type="EMBL" id="NCDQ01000158">
    <property type="protein sequence ID" value="OYX03096.1"/>
    <property type="molecule type" value="Genomic_DNA"/>
</dbReference>
<accession>A0A258D670</accession>
<evidence type="ECO:0000259" key="4">
    <source>
        <dbReference type="PROSITE" id="PS51464"/>
    </source>
</evidence>
<name>A0A258D670_CAUVI</name>
<sequence>MEATVLTRPETPAPAGASPLARSPESTRMFQEAGQAATVAAVQLTANRDKILALAARLRANPPRVVVTCARGSSDHAATFARYLIETKAGVLTSSAGLSVSSVYDASPNLEGALYLAISQSGKSPDLLAAVRAAKAAGAYAVALVNVVDSPLAALADEVIPLHAGPELSVAATKSYIAALVALTQLIAAWTEDAELTTALEGLPAMLGRAWDLDWSPAVGRLTPARNLYVLGRGVGFGVALEAALKFKETCGLHAEAFSAAEVLHGPMALVKDGFPALVFAQNDESRASVDDMAAGLRARGADVLIAGGEDAAPGALPTLSSHPVLEPILMIQSFYRMANALSVARGYDPDSPPHLNKVTETI</sequence>
<evidence type="ECO:0000313" key="6">
    <source>
        <dbReference type="Proteomes" id="UP000215616"/>
    </source>
</evidence>
<evidence type="ECO:0000256" key="3">
    <source>
        <dbReference type="SAM" id="MobiDB-lite"/>
    </source>
</evidence>
<dbReference type="PANTHER" id="PTHR10937:SF8">
    <property type="entry name" value="AMINOTRANSFERASE-RELATED"/>
    <property type="match status" value="1"/>
</dbReference>
<dbReference type="InterPro" id="IPR035490">
    <property type="entry name" value="GlmS/FrlB_SIS"/>
</dbReference>
<dbReference type="InterPro" id="IPR001347">
    <property type="entry name" value="SIS_dom"/>
</dbReference>
<protein>
    <submittedName>
        <fullName evidence="5">Iron dicitrate transport regulator FecR</fullName>
    </submittedName>
</protein>
<dbReference type="GO" id="GO:0008483">
    <property type="term" value="F:transaminase activity"/>
    <property type="evidence" value="ECO:0007669"/>
    <property type="project" value="UniProtKB-KW"/>
</dbReference>
<dbReference type="Pfam" id="PF01380">
    <property type="entry name" value="SIS"/>
    <property type="match status" value="2"/>
</dbReference>
<dbReference type="Proteomes" id="UP000215616">
    <property type="component" value="Unassembled WGS sequence"/>
</dbReference>
<dbReference type="Gene3D" id="3.40.50.10490">
    <property type="entry name" value="Glucose-6-phosphate isomerase like protein, domain 1"/>
    <property type="match status" value="2"/>
</dbReference>
<organism evidence="5 6">
    <name type="scientific">Caulobacter vibrioides</name>
    <name type="common">Caulobacter crescentus</name>
    <dbReference type="NCBI Taxonomy" id="155892"/>
    <lineage>
        <taxon>Bacteria</taxon>
        <taxon>Pseudomonadati</taxon>
        <taxon>Pseudomonadota</taxon>
        <taxon>Alphaproteobacteria</taxon>
        <taxon>Caulobacterales</taxon>
        <taxon>Caulobacteraceae</taxon>
        <taxon>Caulobacter</taxon>
    </lineage>
</organism>
<dbReference type="CDD" id="cd05008">
    <property type="entry name" value="SIS_GlmS_GlmD_1"/>
    <property type="match status" value="1"/>
</dbReference>
<feature type="domain" description="SIS" evidence="4">
    <location>
        <begin position="218"/>
        <end position="353"/>
    </location>
</feature>
<dbReference type="PANTHER" id="PTHR10937">
    <property type="entry name" value="GLUCOSAMINE--FRUCTOSE-6-PHOSPHATE AMINOTRANSFERASE, ISOMERIZING"/>
    <property type="match status" value="1"/>
</dbReference>
<comment type="caution">
    <text evidence="5">The sequence shown here is derived from an EMBL/GenBank/DDBJ whole genome shotgun (WGS) entry which is preliminary data.</text>
</comment>
<dbReference type="InterPro" id="IPR046348">
    <property type="entry name" value="SIS_dom_sf"/>
</dbReference>
<evidence type="ECO:0000256" key="2">
    <source>
        <dbReference type="ARBA" id="ARBA00022737"/>
    </source>
</evidence>
<keyword evidence="2" id="KW-0677">Repeat</keyword>
<dbReference type="CDD" id="cd05009">
    <property type="entry name" value="SIS_GlmS_GlmD_2"/>
    <property type="match status" value="1"/>
</dbReference>
<keyword evidence="1" id="KW-0032">Aminotransferase</keyword>
<gene>
    <name evidence="5" type="ORF">B7Z12_10790</name>
</gene>
<dbReference type="GO" id="GO:1901135">
    <property type="term" value="P:carbohydrate derivative metabolic process"/>
    <property type="evidence" value="ECO:0007669"/>
    <property type="project" value="InterPro"/>
</dbReference>
<dbReference type="AlphaFoldDB" id="A0A258D670"/>
<dbReference type="GO" id="GO:0097367">
    <property type="term" value="F:carbohydrate derivative binding"/>
    <property type="evidence" value="ECO:0007669"/>
    <property type="project" value="InterPro"/>
</dbReference>
<feature type="domain" description="SIS" evidence="4">
    <location>
        <begin position="54"/>
        <end position="202"/>
    </location>
</feature>
<dbReference type="PROSITE" id="PS51464">
    <property type="entry name" value="SIS"/>
    <property type="match status" value="2"/>
</dbReference>
<feature type="region of interest" description="Disordered" evidence="3">
    <location>
        <begin position="1"/>
        <end position="22"/>
    </location>
</feature>
<proteinExistence type="predicted"/>
<keyword evidence="1" id="KW-0808">Transferase</keyword>
<dbReference type="InterPro" id="IPR035466">
    <property type="entry name" value="GlmS/AgaS_SIS"/>
</dbReference>
<reference evidence="5 6" key="1">
    <citation type="submission" date="2017-03" db="EMBL/GenBank/DDBJ databases">
        <title>Lifting the veil on microbial sulfur biogeochemistry in mining wastewaters.</title>
        <authorList>
            <person name="Kantor R.S."/>
            <person name="Colenbrander Nelson T."/>
            <person name="Marshall S."/>
            <person name="Bennett D."/>
            <person name="Apte S."/>
            <person name="Camacho D."/>
            <person name="Thomas B.C."/>
            <person name="Warren L.A."/>
            <person name="Banfield J.F."/>
        </authorList>
    </citation>
    <scope>NUCLEOTIDE SEQUENCE [LARGE SCALE GENOMIC DNA]</scope>
    <source>
        <strain evidence="5">32-67-7</strain>
    </source>
</reference>
<evidence type="ECO:0000256" key="1">
    <source>
        <dbReference type="ARBA" id="ARBA00022576"/>
    </source>
</evidence>
<evidence type="ECO:0000313" key="5">
    <source>
        <dbReference type="EMBL" id="OYX03096.1"/>
    </source>
</evidence>
<dbReference type="SUPFAM" id="SSF53697">
    <property type="entry name" value="SIS domain"/>
    <property type="match status" value="1"/>
</dbReference>